<evidence type="ECO:0000256" key="1">
    <source>
        <dbReference type="SAM" id="Coils"/>
    </source>
</evidence>
<gene>
    <name evidence="3" type="ORF">CAEBREN_22879</name>
</gene>
<dbReference type="EMBL" id="GL379819">
    <property type="protein sequence ID" value="EGT47109.1"/>
    <property type="molecule type" value="Genomic_DNA"/>
</dbReference>
<feature type="compositionally biased region" description="Polar residues" evidence="2">
    <location>
        <begin position="100"/>
        <end position="112"/>
    </location>
</feature>
<sequence length="621" mass="70504">MLAPKVEIEDDGYVPSGLLNNSNKALERNSIKANEICEFYNINKTTAAAVESSPKAANELVDLSTKSEQHVLQATKTVSTPPSSNNLESATITGVPPSPTHFSSSRVLTLQPGSHHPQLPTDAPRPPPVPTRPYIPRTIQVSPMQTGIYRPVHMPYSVPSIYQYGGRQMFHPRQTPYQRSGMIPMKIPQPAIMPPQALLNPNAGVYTPAYLAPVSPSINQMQPMFHPTMMLVAHAPAMMHHMNPYQAMQMSSPQKPLEQIMAPQEQKPKISQEVRKKLREEAAAKLKAERDARKALMKAAKIAEKEKNAALKKKRIAQKAETGPRKFGNFSVYHDSARERFPTFFQKDMFVIRLKDVDSFNRNNEIWRIDNHVLIQKFCGVPSLRAPARQFQSTNRMSGYDTRATWRLFIINPDNVEIDQNGSEVTIYDFPAIQILREAKQLAEMKDGAFKEIEKSEYEEKLKKLKQKQDFRLQAKLKKRMERRQKKLNKNTKASQPKATRNAVARSFTWDDDDMDDLQGEPAYFKKNINDDGICRDIVNGMLDALEDEEYGGAESMMSSDDDSDFSDEEEDEDEEEEEEEQNYDYEDAGSLISLARSENENDVLYEEHELPAVALELVVD</sequence>
<dbReference type="eggNOG" id="ENOG502TFF3">
    <property type="taxonomic scope" value="Eukaryota"/>
</dbReference>
<feature type="region of interest" description="Disordered" evidence="2">
    <location>
        <begin position="75"/>
        <end position="130"/>
    </location>
</feature>
<keyword evidence="1" id="KW-0175">Coiled coil</keyword>
<dbReference type="InParanoid" id="G0MXG4"/>
<dbReference type="STRING" id="135651.G0MXG4"/>
<accession>G0MXG4</accession>
<keyword evidence="4" id="KW-1185">Reference proteome</keyword>
<dbReference type="HOGENOM" id="CLU_475086_0_0_1"/>
<dbReference type="OMA" id="NEICEFY"/>
<feature type="region of interest" description="Disordered" evidence="2">
    <location>
        <begin position="482"/>
        <end position="513"/>
    </location>
</feature>
<protein>
    <submittedName>
        <fullName evidence="3">Uncharacterized protein</fullName>
    </submittedName>
</protein>
<reference evidence="4" key="1">
    <citation type="submission" date="2011-07" db="EMBL/GenBank/DDBJ databases">
        <authorList>
            <consortium name="Caenorhabditis brenneri Sequencing and Analysis Consortium"/>
            <person name="Wilson R.K."/>
        </authorList>
    </citation>
    <scope>NUCLEOTIDE SEQUENCE [LARGE SCALE GENOMIC DNA]</scope>
    <source>
        <strain evidence="4">PB2801</strain>
    </source>
</reference>
<feature type="coiled-coil region" evidence="1">
    <location>
        <begin position="279"/>
        <end position="320"/>
    </location>
</feature>
<name>G0MXG4_CAEBE</name>
<dbReference type="AlphaFoldDB" id="G0MXG4"/>
<feature type="compositionally biased region" description="Polar residues" evidence="2">
    <location>
        <begin position="75"/>
        <end position="92"/>
    </location>
</feature>
<dbReference type="OrthoDB" id="5857813at2759"/>
<proteinExistence type="predicted"/>
<evidence type="ECO:0000313" key="4">
    <source>
        <dbReference type="Proteomes" id="UP000008068"/>
    </source>
</evidence>
<dbReference type="FunCoup" id="G0MXG4">
    <property type="interactions" value="1100"/>
</dbReference>
<organism evidence="4">
    <name type="scientific">Caenorhabditis brenneri</name>
    <name type="common">Nematode worm</name>
    <dbReference type="NCBI Taxonomy" id="135651"/>
    <lineage>
        <taxon>Eukaryota</taxon>
        <taxon>Metazoa</taxon>
        <taxon>Ecdysozoa</taxon>
        <taxon>Nematoda</taxon>
        <taxon>Chromadorea</taxon>
        <taxon>Rhabditida</taxon>
        <taxon>Rhabditina</taxon>
        <taxon>Rhabditomorpha</taxon>
        <taxon>Rhabditoidea</taxon>
        <taxon>Rhabditidae</taxon>
        <taxon>Peloderinae</taxon>
        <taxon>Caenorhabditis</taxon>
    </lineage>
</organism>
<feature type="region of interest" description="Disordered" evidence="2">
    <location>
        <begin position="551"/>
        <end position="593"/>
    </location>
</feature>
<evidence type="ECO:0000313" key="3">
    <source>
        <dbReference type="EMBL" id="EGT47109.1"/>
    </source>
</evidence>
<dbReference type="Proteomes" id="UP000008068">
    <property type="component" value="Unassembled WGS sequence"/>
</dbReference>
<evidence type="ECO:0000256" key="2">
    <source>
        <dbReference type="SAM" id="MobiDB-lite"/>
    </source>
</evidence>
<feature type="compositionally biased region" description="Acidic residues" evidence="2">
    <location>
        <begin position="560"/>
        <end position="588"/>
    </location>
</feature>